<organism evidence="2 4">
    <name type="scientific">Oryza sativa subsp. japonica</name>
    <name type="common">Rice</name>
    <dbReference type="NCBI Taxonomy" id="39947"/>
    <lineage>
        <taxon>Eukaryota</taxon>
        <taxon>Viridiplantae</taxon>
        <taxon>Streptophyta</taxon>
        <taxon>Embryophyta</taxon>
        <taxon>Tracheophyta</taxon>
        <taxon>Spermatophyta</taxon>
        <taxon>Magnoliopsida</taxon>
        <taxon>Liliopsida</taxon>
        <taxon>Poales</taxon>
        <taxon>Poaceae</taxon>
        <taxon>BOP clade</taxon>
        <taxon>Oryzoideae</taxon>
        <taxon>Oryzeae</taxon>
        <taxon>Oryzinae</taxon>
        <taxon>Oryza</taxon>
        <taxon>Oryza sativa</taxon>
    </lineage>
</organism>
<evidence type="ECO:0000256" key="1">
    <source>
        <dbReference type="SAM" id="Phobius"/>
    </source>
</evidence>
<dbReference type="EMBL" id="AP005063">
    <property type="protein sequence ID" value="BAD30809.1"/>
    <property type="molecule type" value="Genomic_DNA"/>
</dbReference>
<evidence type="ECO:0000313" key="2">
    <source>
        <dbReference type="EMBL" id="BAC84348.1"/>
    </source>
</evidence>
<dbReference type="Proteomes" id="UP000000763">
    <property type="component" value="Chromosome 7"/>
</dbReference>
<protein>
    <submittedName>
        <fullName evidence="2">Uncharacterized protein</fullName>
    </submittedName>
</protein>
<keyword evidence="1" id="KW-0472">Membrane</keyword>
<evidence type="ECO:0000313" key="4">
    <source>
        <dbReference type="Proteomes" id="UP000000763"/>
    </source>
</evidence>
<keyword evidence="1" id="KW-0812">Transmembrane</keyword>
<accession>Q7EYK1</accession>
<name>Q7EYK1_ORYSJ</name>
<evidence type="ECO:0000313" key="3">
    <source>
        <dbReference type="EMBL" id="BAD30809.1"/>
    </source>
</evidence>
<gene>
    <name evidence="2" type="primary">P0613B07.107</name>
    <name evidence="3" type="ORF">OSJNBa0016I05.31</name>
</gene>
<sequence>MGEKIRGANRRTDFLVYMSIFSLYTLCAGPGLPARPCRASPACRWGGPGTARRSGRAGMDPTQVEPCRAWAEPKCRAVGRSFGPRVLCPSILVREYSILFIFIFHPSSRLLSSLFRSSQVEQREERSGAPVLRWLGGCDAGGQTCS</sequence>
<dbReference type="EMBL" id="AP005462">
    <property type="protein sequence ID" value="BAC84348.1"/>
    <property type="molecule type" value="Genomic_DNA"/>
</dbReference>
<dbReference type="AlphaFoldDB" id="Q7EYK1"/>
<proteinExistence type="predicted"/>
<keyword evidence="1" id="KW-1133">Transmembrane helix</keyword>
<reference evidence="2" key="2">
    <citation type="submission" date="2002-06" db="EMBL/GenBank/DDBJ databases">
        <title>Oryza sativa nipponbare(GA3) genomic DNA, chromosome 7, PAC clone:P0613B07.</title>
        <authorList>
            <person name="Sasaki T."/>
            <person name="Matsumoto T."/>
            <person name="Katayose Y."/>
        </authorList>
    </citation>
    <scope>NUCLEOTIDE SEQUENCE</scope>
</reference>
<reference evidence="4" key="4">
    <citation type="journal article" date="2008" name="Nucleic Acids Res.">
        <title>The rice annotation project database (RAP-DB): 2008 update.</title>
        <authorList>
            <consortium name="The rice annotation project (RAP)"/>
        </authorList>
    </citation>
    <scope>GENOME REANNOTATION</scope>
    <source>
        <strain evidence="4">cv. Nipponbare</strain>
    </source>
</reference>
<reference evidence="4" key="3">
    <citation type="journal article" date="2005" name="Nature">
        <title>The map-based sequence of the rice genome.</title>
        <authorList>
            <consortium name="International rice genome sequencing project (IRGSP)"/>
            <person name="Matsumoto T."/>
            <person name="Wu J."/>
            <person name="Kanamori H."/>
            <person name="Katayose Y."/>
            <person name="Fujisawa M."/>
            <person name="Namiki N."/>
            <person name="Mizuno H."/>
            <person name="Yamamoto K."/>
            <person name="Antonio B.A."/>
            <person name="Baba T."/>
            <person name="Sakata K."/>
            <person name="Nagamura Y."/>
            <person name="Aoki H."/>
            <person name="Arikawa K."/>
            <person name="Arita K."/>
            <person name="Bito T."/>
            <person name="Chiden Y."/>
            <person name="Fujitsuka N."/>
            <person name="Fukunaka R."/>
            <person name="Hamada M."/>
            <person name="Harada C."/>
            <person name="Hayashi A."/>
            <person name="Hijishita S."/>
            <person name="Honda M."/>
            <person name="Hosokawa S."/>
            <person name="Ichikawa Y."/>
            <person name="Idonuma A."/>
            <person name="Iijima M."/>
            <person name="Ikeda M."/>
            <person name="Ikeno M."/>
            <person name="Ito K."/>
            <person name="Ito S."/>
            <person name="Ito T."/>
            <person name="Ito Y."/>
            <person name="Ito Y."/>
            <person name="Iwabuchi A."/>
            <person name="Kamiya K."/>
            <person name="Karasawa W."/>
            <person name="Kurita K."/>
            <person name="Katagiri S."/>
            <person name="Kikuta A."/>
            <person name="Kobayashi H."/>
            <person name="Kobayashi N."/>
            <person name="Machita K."/>
            <person name="Maehara T."/>
            <person name="Masukawa M."/>
            <person name="Mizubayashi T."/>
            <person name="Mukai Y."/>
            <person name="Nagasaki H."/>
            <person name="Nagata Y."/>
            <person name="Naito S."/>
            <person name="Nakashima M."/>
            <person name="Nakama Y."/>
            <person name="Nakamichi Y."/>
            <person name="Nakamura M."/>
            <person name="Meguro A."/>
            <person name="Negishi M."/>
            <person name="Ohta I."/>
            <person name="Ohta T."/>
            <person name="Okamoto M."/>
            <person name="Ono N."/>
            <person name="Saji S."/>
            <person name="Sakaguchi M."/>
            <person name="Sakai K."/>
            <person name="Shibata M."/>
            <person name="Shimokawa T."/>
            <person name="Song J."/>
            <person name="Takazaki Y."/>
            <person name="Terasawa K."/>
            <person name="Tsugane M."/>
            <person name="Tsuji K."/>
            <person name="Ueda S."/>
            <person name="Waki K."/>
            <person name="Yamagata H."/>
            <person name="Yamamoto M."/>
            <person name="Yamamoto S."/>
            <person name="Yamane H."/>
            <person name="Yoshiki S."/>
            <person name="Yoshihara R."/>
            <person name="Yukawa K."/>
            <person name="Zhong H."/>
            <person name="Yano M."/>
            <person name="Yuan Q."/>
            <person name="Ouyang S."/>
            <person name="Liu J."/>
            <person name="Jones K.M."/>
            <person name="Gansberger K."/>
            <person name="Moffat K."/>
            <person name="Hill J."/>
            <person name="Bera J."/>
            <person name="Fadrosh D."/>
            <person name="Jin S."/>
            <person name="Johri S."/>
            <person name="Kim M."/>
            <person name="Overton L."/>
            <person name="Reardon M."/>
            <person name="Tsitrin T."/>
            <person name="Vuong H."/>
            <person name="Weaver B."/>
            <person name="Ciecko A."/>
            <person name="Tallon L."/>
            <person name="Jackson J."/>
            <person name="Pai G."/>
            <person name="Aken S.V."/>
            <person name="Utterback T."/>
            <person name="Reidmuller S."/>
            <person name="Feldblyum T."/>
            <person name="Hsiao J."/>
            <person name="Zismann V."/>
            <person name="Iobst S."/>
            <person name="de Vazeille A.R."/>
            <person name="Buell C.R."/>
            <person name="Ying K."/>
            <person name="Li Y."/>
            <person name="Lu T."/>
            <person name="Huang Y."/>
            <person name="Zhao Q."/>
            <person name="Feng Q."/>
            <person name="Zhang L."/>
            <person name="Zhu J."/>
            <person name="Weng Q."/>
            <person name="Mu J."/>
            <person name="Lu Y."/>
            <person name="Fan D."/>
            <person name="Liu Y."/>
            <person name="Guan J."/>
            <person name="Zhang Y."/>
            <person name="Yu S."/>
            <person name="Liu X."/>
            <person name="Zhang Y."/>
            <person name="Hong G."/>
            <person name="Han B."/>
            <person name="Choisne N."/>
            <person name="Demange N."/>
            <person name="Orjeda G."/>
            <person name="Samain S."/>
            <person name="Cattolico L."/>
            <person name="Pelletier E."/>
            <person name="Couloux A."/>
            <person name="Segurens B."/>
            <person name="Wincker P."/>
            <person name="D'Hont A."/>
            <person name="Scarpelli C."/>
            <person name="Weissenbach J."/>
            <person name="Salanoubat M."/>
            <person name="Quetier F."/>
            <person name="Yu Y."/>
            <person name="Kim H.R."/>
            <person name="Rambo T."/>
            <person name="Currie J."/>
            <person name="Collura K."/>
            <person name="Luo M."/>
            <person name="Yang T."/>
            <person name="Ammiraju J.S.S."/>
            <person name="Engler F."/>
            <person name="Soderlund C."/>
            <person name="Wing R.A."/>
            <person name="Palmer L.E."/>
            <person name="de la Bastide M."/>
            <person name="Spiegel L."/>
            <person name="Nascimento L."/>
            <person name="Zutavern T."/>
            <person name="O'Shaughnessy A."/>
            <person name="Dike S."/>
            <person name="Dedhia N."/>
            <person name="Preston R."/>
            <person name="Balija V."/>
            <person name="McCombie W.R."/>
            <person name="Chow T."/>
            <person name="Chen H."/>
            <person name="Chung M."/>
            <person name="Chen C."/>
            <person name="Shaw J."/>
            <person name="Wu H."/>
            <person name="Hsiao K."/>
            <person name="Chao Y."/>
            <person name="Chu M."/>
            <person name="Cheng C."/>
            <person name="Hour A."/>
            <person name="Lee P."/>
            <person name="Lin S."/>
            <person name="Lin Y."/>
            <person name="Liou J."/>
            <person name="Liu S."/>
            <person name="Hsing Y."/>
            <person name="Raghuvanshi S."/>
            <person name="Mohanty A."/>
            <person name="Bharti A.K."/>
            <person name="Gaur A."/>
            <person name="Gupta V."/>
            <person name="Kumar D."/>
            <person name="Ravi V."/>
            <person name="Vij S."/>
            <person name="Kapur A."/>
            <person name="Khurana P."/>
            <person name="Khurana P."/>
            <person name="Khurana J.P."/>
            <person name="Tyagi A.K."/>
            <person name="Gaikwad K."/>
            <person name="Singh A."/>
            <person name="Dalal V."/>
            <person name="Srivastava S."/>
            <person name="Dixit A."/>
            <person name="Pal A.K."/>
            <person name="Ghazi I.A."/>
            <person name="Yadav M."/>
            <person name="Pandit A."/>
            <person name="Bhargava A."/>
            <person name="Sureshbabu K."/>
            <person name="Batra K."/>
            <person name="Sharma T.R."/>
            <person name="Mohapatra T."/>
            <person name="Singh N.K."/>
            <person name="Messing J."/>
            <person name="Nelson A.B."/>
            <person name="Fuks G."/>
            <person name="Kavchok S."/>
            <person name="Keizer G."/>
            <person name="Linton E."/>
            <person name="Llaca V."/>
            <person name="Song R."/>
            <person name="Tanyolac B."/>
            <person name="Young S."/>
            <person name="Ho-Il K."/>
            <person name="Hahn J.H."/>
            <person name="Sangsakoo G."/>
            <person name="Vanavichit A."/>
            <person name="de Mattos Luiz.A.T."/>
            <person name="Zimmer P.D."/>
            <person name="Malone G."/>
            <person name="Dellagostin O."/>
            <person name="de Oliveira A.C."/>
            <person name="Bevan M."/>
            <person name="Bancroft I."/>
            <person name="Minx P."/>
            <person name="Cordum H."/>
            <person name="Wilson R."/>
            <person name="Cheng Z."/>
            <person name="Jin W."/>
            <person name="Jiang J."/>
            <person name="Leong S.A."/>
            <person name="Iwama H."/>
            <person name="Gojobori T."/>
            <person name="Itoh T."/>
            <person name="Niimura Y."/>
            <person name="Fujii Y."/>
            <person name="Habara T."/>
            <person name="Sakai H."/>
            <person name="Sato Y."/>
            <person name="Wilson G."/>
            <person name="Kumar K."/>
            <person name="McCouch S."/>
            <person name="Juretic N."/>
            <person name="Hoen D."/>
            <person name="Wright S."/>
            <person name="Bruskiewich R."/>
            <person name="Bureau T."/>
            <person name="Miyao A."/>
            <person name="Hirochika H."/>
            <person name="Nishikawa T."/>
            <person name="Kadowaki K."/>
            <person name="Sugiura M."/>
            <person name="Burr B."/>
            <person name="Sasaki T."/>
        </authorList>
    </citation>
    <scope>NUCLEOTIDE SEQUENCE [LARGE SCALE GENOMIC DNA]</scope>
    <source>
        <strain evidence="4">cv. Nipponbare</strain>
    </source>
</reference>
<feature type="transmembrane region" description="Helical" evidence="1">
    <location>
        <begin position="14"/>
        <end position="32"/>
    </location>
</feature>
<reference evidence="3" key="1">
    <citation type="submission" date="2002-04" db="EMBL/GenBank/DDBJ databases">
        <title>Oryza sativa nipponbare(GA3) genomic DNA, chromosome 7, BAC clone:OSJNBa0016I05.</title>
        <authorList>
            <person name="Sasaki T."/>
            <person name="Matsumoto T."/>
            <person name="Katayose Y."/>
        </authorList>
    </citation>
    <scope>NUCLEOTIDE SEQUENCE</scope>
</reference>